<dbReference type="PANTHER" id="PTHR37206">
    <property type="entry name" value="TRANSMEMBRANE PROTEIN"/>
    <property type="match status" value="1"/>
</dbReference>
<evidence type="ECO:0000256" key="1">
    <source>
        <dbReference type="SAM" id="MobiDB-lite"/>
    </source>
</evidence>
<evidence type="ECO:0000256" key="2">
    <source>
        <dbReference type="SAM" id="Phobius"/>
    </source>
</evidence>
<feature type="region of interest" description="Disordered" evidence="1">
    <location>
        <begin position="25"/>
        <end position="64"/>
    </location>
</feature>
<dbReference type="AlphaFoldDB" id="A0AAV6WFY5"/>
<evidence type="ECO:0000313" key="4">
    <source>
        <dbReference type="Proteomes" id="UP000826271"/>
    </source>
</evidence>
<evidence type="ECO:0008006" key="5">
    <source>
        <dbReference type="Google" id="ProtNLM"/>
    </source>
</evidence>
<feature type="compositionally biased region" description="Polar residues" evidence="1">
    <location>
        <begin position="41"/>
        <end position="64"/>
    </location>
</feature>
<reference evidence="3" key="1">
    <citation type="submission" date="2019-10" db="EMBL/GenBank/DDBJ databases">
        <authorList>
            <person name="Zhang R."/>
            <person name="Pan Y."/>
            <person name="Wang J."/>
            <person name="Ma R."/>
            <person name="Yu S."/>
        </authorList>
    </citation>
    <scope>NUCLEOTIDE SEQUENCE</scope>
    <source>
        <strain evidence="3">LA-IB0</strain>
        <tissue evidence="3">Leaf</tissue>
    </source>
</reference>
<sequence length="167" mass="19485">MENEHQVSEELNEWEQIQSPFSTINESSVFPPTNHEDLPVTTPQDNNQHLQQSGPVNSISPSNGGDDSNKWIRLHLRAFLSRILRIGRGIRKYVTCKDGFWKFTWSACGVAAVVLLWWQRRMIERSKESLMLLIREKDQKINQLLLQIAEMNEVLLARRRVHVVRVK</sequence>
<organism evidence="3 4">
    <name type="scientific">Buddleja alternifolia</name>
    <dbReference type="NCBI Taxonomy" id="168488"/>
    <lineage>
        <taxon>Eukaryota</taxon>
        <taxon>Viridiplantae</taxon>
        <taxon>Streptophyta</taxon>
        <taxon>Embryophyta</taxon>
        <taxon>Tracheophyta</taxon>
        <taxon>Spermatophyta</taxon>
        <taxon>Magnoliopsida</taxon>
        <taxon>eudicotyledons</taxon>
        <taxon>Gunneridae</taxon>
        <taxon>Pentapetalae</taxon>
        <taxon>asterids</taxon>
        <taxon>lamiids</taxon>
        <taxon>Lamiales</taxon>
        <taxon>Scrophulariaceae</taxon>
        <taxon>Buddlejeae</taxon>
        <taxon>Buddleja</taxon>
    </lineage>
</organism>
<comment type="caution">
    <text evidence="3">The sequence shown here is derived from an EMBL/GenBank/DDBJ whole genome shotgun (WGS) entry which is preliminary data.</text>
</comment>
<proteinExistence type="predicted"/>
<dbReference type="EMBL" id="WHWC01000017">
    <property type="protein sequence ID" value="KAG8366392.1"/>
    <property type="molecule type" value="Genomic_DNA"/>
</dbReference>
<name>A0AAV6WFY5_9LAMI</name>
<feature type="transmembrane region" description="Helical" evidence="2">
    <location>
        <begin position="100"/>
        <end position="118"/>
    </location>
</feature>
<keyword evidence="2" id="KW-0812">Transmembrane</keyword>
<keyword evidence="4" id="KW-1185">Reference proteome</keyword>
<evidence type="ECO:0000313" key="3">
    <source>
        <dbReference type="EMBL" id="KAG8366392.1"/>
    </source>
</evidence>
<gene>
    <name evidence="3" type="ORF">BUALT_Bualt17G0074900</name>
</gene>
<dbReference type="Proteomes" id="UP000826271">
    <property type="component" value="Unassembled WGS sequence"/>
</dbReference>
<protein>
    <recommendedName>
        <fullName evidence="5">Transmembrane protein</fullName>
    </recommendedName>
</protein>
<dbReference type="PANTHER" id="PTHR37206:SF4">
    <property type="entry name" value="TRANSMEMBRANE PROTEIN"/>
    <property type="match status" value="1"/>
</dbReference>
<keyword evidence="2" id="KW-1133">Transmembrane helix</keyword>
<accession>A0AAV6WFY5</accession>
<keyword evidence="2" id="KW-0472">Membrane</keyword>